<name>A0A5M3XUC2_9ACTN</name>
<evidence type="ECO:0000313" key="1">
    <source>
        <dbReference type="EMBL" id="GES22903.1"/>
    </source>
</evidence>
<organism evidence="1 2">
    <name type="scientific">Acrocarpospora pleiomorpha</name>
    <dbReference type="NCBI Taxonomy" id="90975"/>
    <lineage>
        <taxon>Bacteria</taxon>
        <taxon>Bacillati</taxon>
        <taxon>Actinomycetota</taxon>
        <taxon>Actinomycetes</taxon>
        <taxon>Streptosporangiales</taxon>
        <taxon>Streptosporangiaceae</taxon>
        <taxon>Acrocarpospora</taxon>
    </lineage>
</organism>
<sequence length="222" mass="24331">MRPPDLARYVMERLHEIRADVDPEIWAQLLPLFDQIAVESEENAEAAWYDLLELIQLGLPRGHEIRRTITEELSGGYRGPVIDTEIAATLDVLRAMLPDLASLGPPQEIDPDIRRVRDRLRAAPSLTPEEVRAQGGDPGSPDLLRLPGPGGVTIPAFQFGPDGRELPAVRAVNEILAAGRDPWGAAHWWLRGNALLGDIPASLVAGRPGDVIEAAQALREEY</sequence>
<evidence type="ECO:0000313" key="2">
    <source>
        <dbReference type="Proteomes" id="UP000377595"/>
    </source>
</evidence>
<dbReference type="Proteomes" id="UP000377595">
    <property type="component" value="Unassembled WGS sequence"/>
</dbReference>
<proteinExistence type="predicted"/>
<reference evidence="1 2" key="1">
    <citation type="submission" date="2019-10" db="EMBL/GenBank/DDBJ databases">
        <title>Whole genome shotgun sequence of Acrocarpospora pleiomorpha NBRC 16267.</title>
        <authorList>
            <person name="Ichikawa N."/>
            <person name="Kimura A."/>
            <person name="Kitahashi Y."/>
            <person name="Komaki H."/>
            <person name="Oguchi A."/>
        </authorList>
    </citation>
    <scope>NUCLEOTIDE SEQUENCE [LARGE SCALE GENOMIC DNA]</scope>
    <source>
        <strain evidence="1 2">NBRC 16267</strain>
    </source>
</reference>
<protein>
    <submittedName>
        <fullName evidence="1">Uncharacterized protein</fullName>
    </submittedName>
</protein>
<dbReference type="RefSeq" id="WP_170321705.1">
    <property type="nucleotide sequence ID" value="NZ_BAAAHM010000038.1"/>
</dbReference>
<dbReference type="AlphaFoldDB" id="A0A5M3XUC2"/>
<accession>A0A5M3XUC2</accession>
<gene>
    <name evidence="1" type="ORF">Aple_058020</name>
</gene>
<comment type="caution">
    <text evidence="1">The sequence shown here is derived from an EMBL/GenBank/DDBJ whole genome shotgun (WGS) entry which is preliminary data.</text>
</comment>
<keyword evidence="2" id="KW-1185">Reference proteome</keyword>
<dbReference type="EMBL" id="BLAF01000035">
    <property type="protein sequence ID" value="GES22903.1"/>
    <property type="molecule type" value="Genomic_DNA"/>
</dbReference>